<evidence type="ECO:0000256" key="1">
    <source>
        <dbReference type="ARBA" id="ARBA00004589"/>
    </source>
</evidence>
<evidence type="ECO:0000256" key="2">
    <source>
        <dbReference type="ARBA" id="ARBA00004613"/>
    </source>
</evidence>
<evidence type="ECO:0000256" key="7">
    <source>
        <dbReference type="ARBA" id="ARBA00023157"/>
    </source>
</evidence>
<keyword evidence="4" id="KW-0964">Secreted</keyword>
<sequence length="85" mass="8476">MKYSFAAAALVAVVSAQSLSDIPSCALPCIDSARTSVTSCAIDDYKCICDSKDALTGAATGCVLEACGAEVAAGQVLPAVEALCQ</sequence>
<evidence type="ECO:0000256" key="3">
    <source>
        <dbReference type="ARBA" id="ARBA00010031"/>
    </source>
</evidence>
<protein>
    <recommendedName>
        <fullName evidence="11">CFEM domain-containing protein</fullName>
    </recommendedName>
</protein>
<dbReference type="GO" id="GO:0098552">
    <property type="term" value="C:side of membrane"/>
    <property type="evidence" value="ECO:0007669"/>
    <property type="project" value="UniProtKB-KW"/>
</dbReference>
<dbReference type="GO" id="GO:0046872">
    <property type="term" value="F:metal ion binding"/>
    <property type="evidence" value="ECO:0007669"/>
    <property type="project" value="UniProtKB-UniRule"/>
</dbReference>
<evidence type="ECO:0000313" key="12">
    <source>
        <dbReference type="EMBL" id="ORY71392.1"/>
    </source>
</evidence>
<dbReference type="AlphaFoldDB" id="A0A1Y2EII1"/>
<dbReference type="RefSeq" id="XP_040720984.1">
    <property type="nucleotide sequence ID" value="XM_040854834.1"/>
</dbReference>
<dbReference type="Pfam" id="PF05730">
    <property type="entry name" value="CFEM"/>
    <property type="match status" value="1"/>
</dbReference>
<feature type="binding site" description="axial binding residue" evidence="9">
    <location>
        <position position="44"/>
    </location>
    <ligand>
        <name>heme</name>
        <dbReference type="ChEBI" id="CHEBI:30413"/>
    </ligand>
    <ligandPart>
        <name>Fe</name>
        <dbReference type="ChEBI" id="CHEBI:18248"/>
    </ligandPart>
</feature>
<keyword evidence="8" id="KW-0449">Lipoprotein</keyword>
<dbReference type="GO" id="GO:0005576">
    <property type="term" value="C:extracellular region"/>
    <property type="evidence" value="ECO:0007669"/>
    <property type="project" value="UniProtKB-SubCell"/>
</dbReference>
<keyword evidence="13" id="KW-1185">Reference proteome</keyword>
<evidence type="ECO:0000256" key="6">
    <source>
        <dbReference type="ARBA" id="ARBA00022729"/>
    </source>
</evidence>
<feature type="signal peptide" evidence="10">
    <location>
        <begin position="1"/>
        <end position="16"/>
    </location>
</feature>
<name>A0A1Y2EII1_9PEZI</name>
<keyword evidence="5" id="KW-0472">Membrane</keyword>
<keyword evidence="9" id="KW-0479">Metal-binding</keyword>
<keyword evidence="5" id="KW-0325">Glycoprotein</keyword>
<organism evidence="12 13">
    <name type="scientific">Pseudomassariella vexata</name>
    <dbReference type="NCBI Taxonomy" id="1141098"/>
    <lineage>
        <taxon>Eukaryota</taxon>
        <taxon>Fungi</taxon>
        <taxon>Dikarya</taxon>
        <taxon>Ascomycota</taxon>
        <taxon>Pezizomycotina</taxon>
        <taxon>Sordariomycetes</taxon>
        <taxon>Xylariomycetidae</taxon>
        <taxon>Amphisphaeriales</taxon>
        <taxon>Pseudomassariaceae</taxon>
        <taxon>Pseudomassariella</taxon>
    </lineage>
</organism>
<dbReference type="OrthoDB" id="3767534at2759"/>
<evidence type="ECO:0000259" key="11">
    <source>
        <dbReference type="PROSITE" id="PS52012"/>
    </source>
</evidence>
<feature type="non-terminal residue" evidence="12">
    <location>
        <position position="85"/>
    </location>
</feature>
<dbReference type="GeneID" id="63771046"/>
<comment type="caution">
    <text evidence="9">Lacks conserved residue(s) required for the propagation of feature annotation.</text>
</comment>
<evidence type="ECO:0000256" key="5">
    <source>
        <dbReference type="ARBA" id="ARBA00022622"/>
    </source>
</evidence>
<evidence type="ECO:0000256" key="10">
    <source>
        <dbReference type="SAM" id="SignalP"/>
    </source>
</evidence>
<keyword evidence="9" id="KW-0349">Heme</keyword>
<proteinExistence type="inferred from homology"/>
<feature type="chain" id="PRO_5013164005" description="CFEM domain-containing protein" evidence="10">
    <location>
        <begin position="17"/>
        <end position="85"/>
    </location>
</feature>
<feature type="disulfide bond" evidence="9">
    <location>
        <begin position="40"/>
        <end position="47"/>
    </location>
</feature>
<gene>
    <name evidence="12" type="ORF">BCR38DRAFT_328080</name>
</gene>
<evidence type="ECO:0000256" key="8">
    <source>
        <dbReference type="ARBA" id="ARBA00023288"/>
    </source>
</evidence>
<feature type="domain" description="CFEM" evidence="11">
    <location>
        <begin position="1"/>
        <end position="85"/>
    </location>
</feature>
<accession>A0A1Y2EII1</accession>
<dbReference type="STRING" id="1141098.A0A1Y2EII1"/>
<dbReference type="Proteomes" id="UP000193689">
    <property type="component" value="Unassembled WGS sequence"/>
</dbReference>
<keyword evidence="9" id="KW-0408">Iron</keyword>
<evidence type="ECO:0000256" key="4">
    <source>
        <dbReference type="ARBA" id="ARBA00022525"/>
    </source>
</evidence>
<comment type="similarity">
    <text evidence="3">Belongs to the RBT5 family.</text>
</comment>
<dbReference type="InterPro" id="IPR008427">
    <property type="entry name" value="Extracellular_membr_CFEM_dom"/>
</dbReference>
<evidence type="ECO:0000313" key="13">
    <source>
        <dbReference type="Proteomes" id="UP000193689"/>
    </source>
</evidence>
<keyword evidence="6 10" id="KW-0732">Signal</keyword>
<dbReference type="EMBL" id="MCFJ01000001">
    <property type="protein sequence ID" value="ORY71392.1"/>
    <property type="molecule type" value="Genomic_DNA"/>
</dbReference>
<comment type="subcellular location">
    <subcellularLocation>
        <location evidence="1">Membrane</location>
        <topology evidence="1">Lipid-anchor</topology>
        <topology evidence="1">GPI-anchor</topology>
    </subcellularLocation>
    <subcellularLocation>
        <location evidence="2">Secreted</location>
    </subcellularLocation>
</comment>
<evidence type="ECO:0000256" key="9">
    <source>
        <dbReference type="PROSITE-ProRule" id="PRU01356"/>
    </source>
</evidence>
<keyword evidence="7 9" id="KW-1015">Disulfide bond</keyword>
<dbReference type="SMART" id="SM00747">
    <property type="entry name" value="CFEM"/>
    <property type="match status" value="1"/>
</dbReference>
<comment type="caution">
    <text evidence="12">The sequence shown here is derived from an EMBL/GenBank/DDBJ whole genome shotgun (WGS) entry which is preliminary data.</text>
</comment>
<keyword evidence="5" id="KW-0336">GPI-anchor</keyword>
<reference evidence="12 13" key="1">
    <citation type="submission" date="2016-07" db="EMBL/GenBank/DDBJ databases">
        <title>Pervasive Adenine N6-methylation of Active Genes in Fungi.</title>
        <authorList>
            <consortium name="DOE Joint Genome Institute"/>
            <person name="Mondo S.J."/>
            <person name="Dannebaum R.O."/>
            <person name="Kuo R.C."/>
            <person name="Labutti K."/>
            <person name="Haridas S."/>
            <person name="Kuo A."/>
            <person name="Salamov A."/>
            <person name="Ahrendt S.R."/>
            <person name="Lipzen A."/>
            <person name="Sullivan W."/>
            <person name="Andreopoulos W.B."/>
            <person name="Clum A."/>
            <person name="Lindquist E."/>
            <person name="Daum C."/>
            <person name="Ramamoorthy G.K."/>
            <person name="Gryganskyi A."/>
            <person name="Culley D."/>
            <person name="Magnuson J.K."/>
            <person name="James T.Y."/>
            <person name="O'Malley M.A."/>
            <person name="Stajich J.E."/>
            <person name="Spatafora J.W."/>
            <person name="Visel A."/>
            <person name="Grigoriev I.V."/>
        </authorList>
    </citation>
    <scope>NUCLEOTIDE SEQUENCE [LARGE SCALE GENOMIC DNA]</scope>
    <source>
        <strain evidence="12 13">CBS 129021</strain>
    </source>
</reference>
<dbReference type="InParanoid" id="A0A1Y2EII1"/>
<dbReference type="PROSITE" id="PS52012">
    <property type="entry name" value="CFEM"/>
    <property type="match status" value="1"/>
</dbReference>